<accession>A0A9P1CTR8</accession>
<organism evidence="2">
    <name type="scientific">Cladocopium goreaui</name>
    <dbReference type="NCBI Taxonomy" id="2562237"/>
    <lineage>
        <taxon>Eukaryota</taxon>
        <taxon>Sar</taxon>
        <taxon>Alveolata</taxon>
        <taxon>Dinophyceae</taxon>
        <taxon>Suessiales</taxon>
        <taxon>Symbiodiniaceae</taxon>
        <taxon>Cladocopium</taxon>
    </lineage>
</organism>
<proteinExistence type="predicted"/>
<reference evidence="2" key="1">
    <citation type="submission" date="2022-10" db="EMBL/GenBank/DDBJ databases">
        <authorList>
            <person name="Chen Y."/>
            <person name="Dougan E. K."/>
            <person name="Chan C."/>
            <person name="Rhodes N."/>
            <person name="Thang M."/>
        </authorList>
    </citation>
    <scope>NUCLEOTIDE SEQUENCE</scope>
</reference>
<feature type="compositionally biased region" description="Low complexity" evidence="1">
    <location>
        <begin position="538"/>
        <end position="547"/>
    </location>
</feature>
<feature type="region of interest" description="Disordered" evidence="1">
    <location>
        <begin position="291"/>
        <end position="358"/>
    </location>
</feature>
<sequence>MRTRGVPTASFDLAYTDTDLKPGKQNNMDLCTSAGFALALLTILNCKMDDFTVLIALLCSSFVTVSAGTHQRAPWFPLGQCCVPFVKLGNLLATRVSLLILVISAMNGCWILEQPRSSLLAWHPRMRWLFRQLPKVFEASWWMALYGSITPKRHIAWSNSPKVSILDMGTLLKEVRDTLSKHGWQSSKTYTSSRGKKSFAGTRFLKHTQTYPPRFALRIAKYFTRLCRTREALPSDPEGLGLIQHVVMVELLLIKAAHRIFSLAGFTFLPSPGGGNLPWQDYEKQLADLKKQQATEEELEANKVRGNKPKSKEAKSGKGRPVATPARAASPVRPRHETREPSSGNPAEHKRLRGKTMDPAKAQRIAELRELPQTEAAKDARLRRLCERKPSGRLQVPESLHKKWKGASREEKDHMVDILDSDQFVTTMQRSVTKTNKLSKKKRRGWYTEEGMLKILQWSKTYIKSVVAYCKKPGNEALVKHPGCSMKDRYNRKIERFRVVIEEGETEESDLEEVERHEDTQEGPGPVNFKLKKGDGQSALDSSNSGSSDEEQEAEQTNGPKKEFDRFKTFTSSLLSRSSKLSDLISELEILAESCGKGPETPEGKRSSRIISGLEKCIEILEQQSEACECLKAKVSKLPNMPDNEKSRESLGVIYIN</sequence>
<dbReference type="EMBL" id="CAMXCT010002168">
    <property type="protein sequence ID" value="CAI3996176.1"/>
    <property type="molecule type" value="Genomic_DNA"/>
</dbReference>
<evidence type="ECO:0000256" key="1">
    <source>
        <dbReference type="SAM" id="MobiDB-lite"/>
    </source>
</evidence>
<evidence type="ECO:0000313" key="3">
    <source>
        <dbReference type="EMBL" id="CAL1149551.1"/>
    </source>
</evidence>
<keyword evidence="4" id="KW-1185">Reference proteome</keyword>
<comment type="caution">
    <text evidence="2">The sequence shown here is derived from an EMBL/GenBank/DDBJ whole genome shotgun (WGS) entry which is preliminary data.</text>
</comment>
<dbReference type="OrthoDB" id="483567at2759"/>
<evidence type="ECO:0000313" key="2">
    <source>
        <dbReference type="EMBL" id="CAI3996176.1"/>
    </source>
</evidence>
<dbReference type="AlphaFoldDB" id="A0A9P1CTR8"/>
<name>A0A9P1CTR8_9DINO</name>
<protein>
    <submittedName>
        <fullName evidence="2">Uncharacterized protein</fullName>
    </submittedName>
</protein>
<dbReference type="EMBL" id="CAMXCT030002168">
    <property type="protein sequence ID" value="CAL4783488.1"/>
    <property type="molecule type" value="Genomic_DNA"/>
</dbReference>
<reference evidence="3" key="2">
    <citation type="submission" date="2024-04" db="EMBL/GenBank/DDBJ databases">
        <authorList>
            <person name="Chen Y."/>
            <person name="Shah S."/>
            <person name="Dougan E. K."/>
            <person name="Thang M."/>
            <person name="Chan C."/>
        </authorList>
    </citation>
    <scope>NUCLEOTIDE SEQUENCE [LARGE SCALE GENOMIC DNA]</scope>
</reference>
<dbReference type="EMBL" id="CAMXCT020002168">
    <property type="protein sequence ID" value="CAL1149551.1"/>
    <property type="molecule type" value="Genomic_DNA"/>
</dbReference>
<feature type="region of interest" description="Disordered" evidence="1">
    <location>
        <begin position="505"/>
        <end position="565"/>
    </location>
</feature>
<gene>
    <name evidence="2" type="ORF">C1SCF055_LOCUS22673</name>
</gene>
<evidence type="ECO:0000313" key="4">
    <source>
        <dbReference type="Proteomes" id="UP001152797"/>
    </source>
</evidence>
<dbReference type="Proteomes" id="UP001152797">
    <property type="component" value="Unassembled WGS sequence"/>
</dbReference>